<accession>A0AA88GLN8</accession>
<evidence type="ECO:0000256" key="3">
    <source>
        <dbReference type="ARBA" id="ARBA00023242"/>
    </source>
</evidence>
<reference evidence="5 6" key="1">
    <citation type="journal article" date="2018" name="BMC Genomics">
        <title>The genome of Naegleria lovaniensis, the basis for a comparative approach to unravel pathogenicity factors of the human pathogenic amoeba N. fowleri.</title>
        <authorList>
            <person name="Liechti N."/>
            <person name="Schurch N."/>
            <person name="Bruggmann R."/>
            <person name="Wittwer M."/>
        </authorList>
    </citation>
    <scope>NUCLEOTIDE SEQUENCE [LARGE SCALE GENOMIC DNA]</scope>
    <source>
        <strain evidence="5 6">ATCC 30569</strain>
    </source>
</reference>
<dbReference type="GO" id="GO:0003712">
    <property type="term" value="F:transcription coregulator activity"/>
    <property type="evidence" value="ECO:0007669"/>
    <property type="project" value="TreeGrafter"/>
</dbReference>
<feature type="compositionally biased region" description="Low complexity" evidence="4">
    <location>
        <begin position="57"/>
        <end position="67"/>
    </location>
</feature>
<dbReference type="GeneID" id="68100358"/>
<dbReference type="Proteomes" id="UP000816034">
    <property type="component" value="Unassembled WGS sequence"/>
</dbReference>
<dbReference type="EMBL" id="PYSW02000031">
    <property type="protein sequence ID" value="KAG2378756.1"/>
    <property type="molecule type" value="Genomic_DNA"/>
</dbReference>
<dbReference type="AlphaFoldDB" id="A0AA88GLN8"/>
<comment type="subcellular location">
    <subcellularLocation>
        <location evidence="1">Nucleus</location>
    </subcellularLocation>
</comment>
<proteinExistence type="inferred from homology"/>
<dbReference type="GO" id="GO:0005634">
    <property type="term" value="C:nucleus"/>
    <property type="evidence" value="ECO:0007669"/>
    <property type="project" value="UniProtKB-SubCell"/>
</dbReference>
<organism evidence="5 6">
    <name type="scientific">Naegleria lovaniensis</name>
    <name type="common">Amoeba</name>
    <dbReference type="NCBI Taxonomy" id="51637"/>
    <lineage>
        <taxon>Eukaryota</taxon>
        <taxon>Discoba</taxon>
        <taxon>Heterolobosea</taxon>
        <taxon>Tetramitia</taxon>
        <taxon>Eutetramitia</taxon>
        <taxon>Vahlkampfiidae</taxon>
        <taxon>Naegleria</taxon>
    </lineage>
</organism>
<evidence type="ECO:0000256" key="4">
    <source>
        <dbReference type="SAM" id="MobiDB-lite"/>
    </source>
</evidence>
<evidence type="ECO:0000313" key="6">
    <source>
        <dbReference type="Proteomes" id="UP000816034"/>
    </source>
</evidence>
<comment type="similarity">
    <text evidence="2">Belongs to the akirin family.</text>
</comment>
<protein>
    <submittedName>
        <fullName evidence="5">Uncharacterized protein</fullName>
    </submittedName>
</protein>
<feature type="region of interest" description="Disordered" evidence="4">
    <location>
        <begin position="54"/>
        <end position="76"/>
    </location>
</feature>
<evidence type="ECO:0000256" key="1">
    <source>
        <dbReference type="ARBA" id="ARBA00004123"/>
    </source>
</evidence>
<dbReference type="GO" id="GO:0045944">
    <property type="term" value="P:positive regulation of transcription by RNA polymerase II"/>
    <property type="evidence" value="ECO:0007669"/>
    <property type="project" value="TreeGrafter"/>
</dbReference>
<dbReference type="PANTHER" id="PTHR13293:SF6">
    <property type="entry name" value="AKIRIN-RELATED"/>
    <property type="match status" value="1"/>
</dbReference>
<keyword evidence="3" id="KW-0539">Nucleus</keyword>
<gene>
    <name evidence="5" type="ORF">C9374_007904</name>
</gene>
<evidence type="ECO:0000256" key="2">
    <source>
        <dbReference type="ARBA" id="ARBA00005625"/>
    </source>
</evidence>
<comment type="caution">
    <text evidence="5">The sequence shown here is derived from an EMBL/GenBank/DDBJ whole genome shotgun (WGS) entry which is preliminary data.</text>
</comment>
<keyword evidence="6" id="KW-1185">Reference proteome</keyword>
<name>A0AA88GLN8_NAELO</name>
<dbReference type="RefSeq" id="XP_044546018.1">
    <property type="nucleotide sequence ID" value="XM_044697921.1"/>
</dbReference>
<sequence length="199" mass="23289">MSATTTLKRSYDTFVTEDENSRRLLHHHDYNSNCGAKPFCFGSSATIDFTSHQGELSSSSSASSSSSTALDADTIKQSMKKRRERLLYSKTQPKTTHTYVAREESKKPSVQEFISSYLKEKRKFLLQHFPDQKSNIDFNQNTFTMEEVEQLLKVRDEQNYQEMNEKIQEKLSEQYELFTKFNHDYISKQFKETDFSYTS</sequence>
<dbReference type="InterPro" id="IPR024132">
    <property type="entry name" value="Akirin"/>
</dbReference>
<dbReference type="PANTHER" id="PTHR13293">
    <property type="entry name" value="AKIRIN-RELATED"/>
    <property type="match status" value="1"/>
</dbReference>
<evidence type="ECO:0000313" key="5">
    <source>
        <dbReference type="EMBL" id="KAG2378756.1"/>
    </source>
</evidence>
<dbReference type="GO" id="GO:0000785">
    <property type="term" value="C:chromatin"/>
    <property type="evidence" value="ECO:0007669"/>
    <property type="project" value="TreeGrafter"/>
</dbReference>